<dbReference type="InterPro" id="IPR019933">
    <property type="entry name" value="DivIVA_domain"/>
</dbReference>
<dbReference type="NCBIfam" id="TIGR03544">
    <property type="entry name" value="DivI1A_domain"/>
    <property type="match status" value="1"/>
</dbReference>
<dbReference type="STRING" id="419479.SAMN04488563_2566"/>
<evidence type="ECO:0000313" key="2">
    <source>
        <dbReference type="EMBL" id="SDU54358.1"/>
    </source>
</evidence>
<evidence type="ECO:0000313" key="3">
    <source>
        <dbReference type="Proteomes" id="UP000182977"/>
    </source>
</evidence>
<proteinExistence type="predicted"/>
<protein>
    <submittedName>
        <fullName evidence="2">DivIVA domain-containing protein</fullName>
    </submittedName>
</protein>
<feature type="region of interest" description="Disordered" evidence="1">
    <location>
        <begin position="89"/>
        <end position="124"/>
    </location>
</feature>
<accession>A0A1H2JE05</accession>
<feature type="compositionally biased region" description="Low complexity" evidence="1">
    <location>
        <begin position="97"/>
        <end position="107"/>
    </location>
</feature>
<dbReference type="RefSeq" id="WP_046769088.1">
    <property type="nucleotide sequence ID" value="NZ_KQ061230.1"/>
</dbReference>
<dbReference type="Gene3D" id="6.10.250.660">
    <property type="match status" value="1"/>
</dbReference>
<keyword evidence="3" id="KW-1185">Reference proteome</keyword>
<dbReference type="Proteomes" id="UP000182977">
    <property type="component" value="Chromosome I"/>
</dbReference>
<dbReference type="EMBL" id="LT629791">
    <property type="protein sequence ID" value="SDU54358.1"/>
    <property type="molecule type" value="Genomic_DNA"/>
</dbReference>
<evidence type="ECO:0000256" key="1">
    <source>
        <dbReference type="SAM" id="MobiDB-lite"/>
    </source>
</evidence>
<name>A0A1H2JE05_9ACTN</name>
<reference evidence="3" key="1">
    <citation type="submission" date="2016-10" db="EMBL/GenBank/DDBJ databases">
        <authorList>
            <person name="Varghese N."/>
            <person name="Submissions S."/>
        </authorList>
    </citation>
    <scope>NUCLEOTIDE SEQUENCE [LARGE SCALE GENOMIC DNA]</scope>
    <source>
        <strain evidence="3">DSM 45079</strain>
    </source>
</reference>
<dbReference type="AlphaFoldDB" id="A0A1H2JE05"/>
<organism evidence="2 3">
    <name type="scientific">Jiangella alkaliphila</name>
    <dbReference type="NCBI Taxonomy" id="419479"/>
    <lineage>
        <taxon>Bacteria</taxon>
        <taxon>Bacillati</taxon>
        <taxon>Actinomycetota</taxon>
        <taxon>Actinomycetes</taxon>
        <taxon>Jiangellales</taxon>
        <taxon>Jiangellaceae</taxon>
        <taxon>Jiangella</taxon>
    </lineage>
</organism>
<gene>
    <name evidence="2" type="ORF">SAMN04488563_2566</name>
</gene>
<sequence>MFVVFVIVAAAVLFGAVLLVLGRGDVLQVEVTGGTAHLLPDGAVGSDDVAELRFSVVQRGYRMDQVDTVLDRLQRELAWRDHRLGELESRVPGLGGAAPMRPAAEAEPLPRRRPAHPGDVADGG</sequence>